<feature type="region of interest" description="Disordered" evidence="1">
    <location>
        <begin position="42"/>
        <end position="61"/>
    </location>
</feature>
<comment type="caution">
    <text evidence="2">The sequence shown here is derived from an EMBL/GenBank/DDBJ whole genome shotgun (WGS) entry which is preliminary data.</text>
</comment>
<accession>A0AAW0UQ92</accession>
<feature type="region of interest" description="Disordered" evidence="1">
    <location>
        <begin position="1"/>
        <end position="25"/>
    </location>
</feature>
<evidence type="ECO:0000256" key="1">
    <source>
        <dbReference type="SAM" id="MobiDB-lite"/>
    </source>
</evidence>
<gene>
    <name evidence="2" type="ORF">O3P69_002731</name>
</gene>
<keyword evidence="3" id="KW-1185">Reference proteome</keyword>
<protein>
    <submittedName>
        <fullName evidence="2">Uncharacterized protein</fullName>
    </submittedName>
</protein>
<evidence type="ECO:0000313" key="3">
    <source>
        <dbReference type="Proteomes" id="UP001487740"/>
    </source>
</evidence>
<organism evidence="2 3">
    <name type="scientific">Scylla paramamosain</name>
    <name type="common">Mud crab</name>
    <dbReference type="NCBI Taxonomy" id="85552"/>
    <lineage>
        <taxon>Eukaryota</taxon>
        <taxon>Metazoa</taxon>
        <taxon>Ecdysozoa</taxon>
        <taxon>Arthropoda</taxon>
        <taxon>Crustacea</taxon>
        <taxon>Multicrustacea</taxon>
        <taxon>Malacostraca</taxon>
        <taxon>Eumalacostraca</taxon>
        <taxon>Eucarida</taxon>
        <taxon>Decapoda</taxon>
        <taxon>Pleocyemata</taxon>
        <taxon>Brachyura</taxon>
        <taxon>Eubrachyura</taxon>
        <taxon>Portunoidea</taxon>
        <taxon>Portunidae</taxon>
        <taxon>Portuninae</taxon>
        <taxon>Scylla</taxon>
    </lineage>
</organism>
<proteinExistence type="predicted"/>
<dbReference type="Proteomes" id="UP001487740">
    <property type="component" value="Unassembled WGS sequence"/>
</dbReference>
<name>A0AAW0UQ92_SCYPA</name>
<sequence>MMLRRYKAPPYPRKPDSRPHLTTPSLSFLPTTTVFPVCASCSPKAMPNKGQNRRPKGFMADKKPSSPFKVCMWLLPPQFQFLHKFMSTNHATLSPPHAVPITPLPLHSPTAAAVTAPTTTLVIGHKNEKGQD</sequence>
<dbReference type="AlphaFoldDB" id="A0AAW0UQ92"/>
<dbReference type="EMBL" id="JARAKH010000009">
    <property type="protein sequence ID" value="KAK8401166.1"/>
    <property type="molecule type" value="Genomic_DNA"/>
</dbReference>
<evidence type="ECO:0000313" key="2">
    <source>
        <dbReference type="EMBL" id="KAK8401166.1"/>
    </source>
</evidence>
<reference evidence="2 3" key="1">
    <citation type="submission" date="2023-03" db="EMBL/GenBank/DDBJ databases">
        <title>High-quality genome of Scylla paramamosain provides insights in environmental adaptation.</title>
        <authorList>
            <person name="Zhang L."/>
        </authorList>
    </citation>
    <scope>NUCLEOTIDE SEQUENCE [LARGE SCALE GENOMIC DNA]</scope>
    <source>
        <strain evidence="2">LZ_2023a</strain>
        <tissue evidence="2">Muscle</tissue>
    </source>
</reference>